<dbReference type="GO" id="GO:0046514">
    <property type="term" value="P:ceramide catabolic process"/>
    <property type="evidence" value="ECO:0007669"/>
    <property type="project" value="InterPro"/>
</dbReference>
<accession>A0A8J2WB21</accession>
<keyword evidence="8" id="KW-1133">Transmembrane helix</keyword>
<evidence type="ECO:0000256" key="4">
    <source>
        <dbReference type="ARBA" id="ARBA00022801"/>
    </source>
</evidence>
<evidence type="ECO:0000256" key="5">
    <source>
        <dbReference type="PIRSR" id="PIRSR606823-1"/>
    </source>
</evidence>
<evidence type="ECO:0000256" key="2">
    <source>
        <dbReference type="ARBA" id="ARBA00011891"/>
    </source>
</evidence>
<proteinExistence type="inferred from homology"/>
<dbReference type="Gene3D" id="2.60.40.2300">
    <property type="entry name" value="Neutral/alkaline non-lysosomal ceramidase, C-terminal domain"/>
    <property type="match status" value="1"/>
</dbReference>
<evidence type="ECO:0000256" key="3">
    <source>
        <dbReference type="ARBA" id="ARBA00019235"/>
    </source>
</evidence>
<feature type="domain" description="Neutral/alkaline non-lysosomal ceramidase C-terminal" evidence="10">
    <location>
        <begin position="571"/>
        <end position="719"/>
    </location>
</feature>
<dbReference type="GO" id="GO:0005576">
    <property type="term" value="C:extracellular region"/>
    <property type="evidence" value="ECO:0007669"/>
    <property type="project" value="TreeGrafter"/>
</dbReference>
<gene>
    <name evidence="11" type="ORF">DCHRY22_LOCUS13059</name>
</gene>
<dbReference type="InterPro" id="IPR038445">
    <property type="entry name" value="NCDase_C_sf"/>
</dbReference>
<keyword evidence="7" id="KW-0746">Sphingolipid metabolism</keyword>
<keyword evidence="8" id="KW-0472">Membrane</keyword>
<dbReference type="InterPro" id="IPR031329">
    <property type="entry name" value="NEUT/ALK_ceramidase_N"/>
</dbReference>
<sequence>MAISLTGKLVIIFVTLAVAAGMATMIVFLLKEEETETPITTSTTPGPEPVQGYQVGVGVADITGPCAEITFMGYAELGQRGGGIHLRQFSRAFIFVRGDTRVVLVTADVAALGIALRREVVRKLQQQYGNLYGIRNVILTGTHTHSGPGGYLVDFLFDITILGFSRETFDAYVDGITRSIVNAHNQIVPARLFVSSTHVLNAQMNRSPYSYDQNPAEERQRYNSNTDTELTQLRVVKSDGRLHGVLNWFSVHTTSMNMTNRLISSDNLGYAAMRMEKELNPGRLAGKPKVVAGFFSSNLGDISPNIRGPRCERSGQECDNQFRLCDLFELCFARGPGEDMFESTKKIGEAVFQGAMEALNKQGQELNGTLRVMHQFLEMPLETGRKYNPVTRNFTDETVRGCVPGLGYSFASGTFDGANILNITQGTLTNNPLLDAISSVVARPTSDDVACHAPKPILLATGRVFPWHPRTVSLSLITIGSFAVVGYPGEPTTMAGRRMKDVVADALRENGFNPKVVISGLTNEYTHYVATFEEYQVQRYEAASTMYGPHTLDIILSRLRDYTIAAVTGAGIPPGPEPEDYLNRTISLIPSINIDTTPAGANFGDVIQQPPESIALGDTVTVQFVGANPRNDLRQESSYVVVERLELGNWTTVATDADWETRFYWERVGGQSSGESRVTVMWTPSEVSNLPHRLTYYGAARGEGNTITQFTGVSNSFMIRAMTRDNLQYI</sequence>
<dbReference type="OrthoDB" id="191371at2759"/>
<dbReference type="Pfam" id="PF17048">
    <property type="entry name" value="Ceramidse_alk_C"/>
    <property type="match status" value="1"/>
</dbReference>
<feature type="binding site" evidence="6">
    <location>
        <position position="252"/>
    </location>
    <ligand>
        <name>Zn(2+)</name>
        <dbReference type="ChEBI" id="CHEBI:29105"/>
    </ligand>
</feature>
<dbReference type="AlphaFoldDB" id="A0A8J2WB21"/>
<dbReference type="EMBL" id="CAKASE010000078">
    <property type="protein sequence ID" value="CAG9579070.1"/>
    <property type="molecule type" value="Genomic_DNA"/>
</dbReference>
<comment type="caution">
    <text evidence="11">The sequence shown here is derived from an EMBL/GenBank/DDBJ whole genome shotgun (WGS) entry which is preliminary data.</text>
</comment>
<keyword evidence="6" id="KW-0862">Zinc</keyword>
<dbReference type="GO" id="GO:0046872">
    <property type="term" value="F:metal ion binding"/>
    <property type="evidence" value="ECO:0007669"/>
    <property type="project" value="UniProtKB-KW"/>
</dbReference>
<dbReference type="PANTHER" id="PTHR12670">
    <property type="entry name" value="CERAMIDASE"/>
    <property type="match status" value="1"/>
</dbReference>
<keyword evidence="7" id="KW-0443">Lipid metabolism</keyword>
<evidence type="ECO:0000313" key="12">
    <source>
        <dbReference type="Proteomes" id="UP000789524"/>
    </source>
</evidence>
<keyword evidence="8" id="KW-0812">Transmembrane</keyword>
<dbReference type="GO" id="GO:0042759">
    <property type="term" value="P:long-chain fatty acid biosynthetic process"/>
    <property type="evidence" value="ECO:0007669"/>
    <property type="project" value="TreeGrafter"/>
</dbReference>
<evidence type="ECO:0000259" key="9">
    <source>
        <dbReference type="Pfam" id="PF04734"/>
    </source>
</evidence>
<dbReference type="GO" id="GO:0016020">
    <property type="term" value="C:membrane"/>
    <property type="evidence" value="ECO:0007669"/>
    <property type="project" value="GOC"/>
</dbReference>
<comment type="cofactor">
    <cofactor evidence="6">
        <name>Zn(2+)</name>
        <dbReference type="ChEBI" id="CHEBI:29105"/>
    </cofactor>
    <text evidence="6">Binds 1 zinc ion per subunit.</text>
</comment>
<dbReference type="GO" id="GO:0046512">
    <property type="term" value="P:sphingosine biosynthetic process"/>
    <property type="evidence" value="ECO:0007669"/>
    <property type="project" value="TreeGrafter"/>
</dbReference>
<evidence type="ECO:0000256" key="7">
    <source>
        <dbReference type="RuleBase" id="RU366019"/>
    </source>
</evidence>
<dbReference type="InterPro" id="IPR006823">
    <property type="entry name" value="Ceramidase_alk"/>
</dbReference>
<evidence type="ECO:0000256" key="1">
    <source>
        <dbReference type="ARBA" id="ARBA00009835"/>
    </source>
</evidence>
<keyword evidence="12" id="KW-1185">Reference proteome</keyword>
<comment type="catalytic activity">
    <reaction evidence="7">
        <text>an N-acylsphing-4-enine + H2O = sphing-4-enine + a fatty acid</text>
        <dbReference type="Rhea" id="RHEA:20856"/>
        <dbReference type="ChEBI" id="CHEBI:15377"/>
        <dbReference type="ChEBI" id="CHEBI:28868"/>
        <dbReference type="ChEBI" id="CHEBI:52639"/>
        <dbReference type="ChEBI" id="CHEBI:57756"/>
        <dbReference type="EC" id="3.5.1.23"/>
    </reaction>
</comment>
<reference evidence="11" key="1">
    <citation type="submission" date="2021-09" db="EMBL/GenBank/DDBJ databases">
        <authorList>
            <person name="Martin H S."/>
        </authorList>
    </citation>
    <scope>NUCLEOTIDE SEQUENCE</scope>
</reference>
<feature type="binding site" evidence="6">
    <location>
        <position position="143"/>
    </location>
    <ligand>
        <name>Zn(2+)</name>
        <dbReference type="ChEBI" id="CHEBI:29105"/>
    </ligand>
</feature>
<feature type="domain" description="Neutral/alkaline non-lysosomal ceramidase N-terminal" evidence="9">
    <location>
        <begin position="53"/>
        <end position="554"/>
    </location>
</feature>
<feature type="transmembrane region" description="Helical" evidence="8">
    <location>
        <begin position="9"/>
        <end position="30"/>
    </location>
</feature>
<evidence type="ECO:0000256" key="6">
    <source>
        <dbReference type="PIRSR" id="PIRSR606823-2"/>
    </source>
</evidence>
<evidence type="ECO:0000259" key="10">
    <source>
        <dbReference type="Pfam" id="PF17048"/>
    </source>
</evidence>
<feature type="binding site" evidence="6">
    <location>
        <position position="528"/>
    </location>
    <ligand>
        <name>Zn(2+)</name>
        <dbReference type="ChEBI" id="CHEBI:29105"/>
    </ligand>
</feature>
<dbReference type="PANTHER" id="PTHR12670:SF1">
    <property type="entry name" value="NEUTRAL CERAMIDASE"/>
    <property type="match status" value="1"/>
</dbReference>
<dbReference type="Proteomes" id="UP000789524">
    <property type="component" value="Unassembled WGS sequence"/>
</dbReference>
<dbReference type="GO" id="GO:0017040">
    <property type="term" value="F:N-acylsphingosine amidohydrolase activity"/>
    <property type="evidence" value="ECO:0007669"/>
    <property type="project" value="UniProtKB-UniRule"/>
</dbReference>
<organism evidence="11 12">
    <name type="scientific">Danaus chrysippus</name>
    <name type="common">African queen</name>
    <dbReference type="NCBI Taxonomy" id="151541"/>
    <lineage>
        <taxon>Eukaryota</taxon>
        <taxon>Metazoa</taxon>
        <taxon>Ecdysozoa</taxon>
        <taxon>Arthropoda</taxon>
        <taxon>Hexapoda</taxon>
        <taxon>Insecta</taxon>
        <taxon>Pterygota</taxon>
        <taxon>Neoptera</taxon>
        <taxon>Endopterygota</taxon>
        <taxon>Lepidoptera</taxon>
        <taxon>Glossata</taxon>
        <taxon>Ditrysia</taxon>
        <taxon>Papilionoidea</taxon>
        <taxon>Nymphalidae</taxon>
        <taxon>Danainae</taxon>
        <taxon>Danaini</taxon>
        <taxon>Danaina</taxon>
        <taxon>Danaus</taxon>
        <taxon>Anosia</taxon>
    </lineage>
</organism>
<protein>
    <recommendedName>
        <fullName evidence="3 7">Neutral ceramidase</fullName>
        <ecNumber evidence="2 7">3.5.1.23</ecNumber>
    </recommendedName>
</protein>
<dbReference type="InterPro" id="IPR031331">
    <property type="entry name" value="NEUT/ALK_ceramidase_C"/>
</dbReference>
<keyword evidence="4 7" id="KW-0378">Hydrolase</keyword>
<evidence type="ECO:0000256" key="8">
    <source>
        <dbReference type="SAM" id="Phobius"/>
    </source>
</evidence>
<feature type="active site" description="Nucleophile" evidence="5">
    <location>
        <position position="303"/>
    </location>
</feature>
<feature type="binding site" evidence="6">
    <location>
        <position position="490"/>
    </location>
    <ligand>
        <name>Zn(2+)</name>
        <dbReference type="ChEBI" id="CHEBI:29105"/>
    </ligand>
</feature>
<dbReference type="Pfam" id="PF04734">
    <property type="entry name" value="Ceramidase_alk"/>
    <property type="match status" value="1"/>
</dbReference>
<comment type="similarity">
    <text evidence="1 7">Belongs to the neutral ceramidase family.</text>
</comment>
<evidence type="ECO:0000313" key="11">
    <source>
        <dbReference type="EMBL" id="CAG9579070.1"/>
    </source>
</evidence>
<dbReference type="EC" id="3.5.1.23" evidence="2 7"/>
<keyword evidence="6" id="KW-0479">Metal-binding</keyword>
<name>A0A8J2WB21_9NEOP</name>